<name>A0A5C3MRB0_9AGAM</name>
<protein>
    <recommendedName>
        <fullName evidence="2">F-box domain-containing protein</fullName>
    </recommendedName>
</protein>
<evidence type="ECO:0000256" key="1">
    <source>
        <dbReference type="SAM" id="MobiDB-lite"/>
    </source>
</evidence>
<dbReference type="PROSITE" id="PS50181">
    <property type="entry name" value="FBOX"/>
    <property type="match status" value="1"/>
</dbReference>
<dbReference type="Gene3D" id="3.80.10.10">
    <property type="entry name" value="Ribonuclease Inhibitor"/>
    <property type="match status" value="1"/>
</dbReference>
<evidence type="ECO:0000313" key="3">
    <source>
        <dbReference type="EMBL" id="TFK47467.1"/>
    </source>
</evidence>
<gene>
    <name evidence="3" type="ORF">OE88DRAFT_1666271</name>
</gene>
<feature type="domain" description="F-box" evidence="2">
    <location>
        <begin position="1"/>
        <end position="49"/>
    </location>
</feature>
<evidence type="ECO:0000313" key="4">
    <source>
        <dbReference type="Proteomes" id="UP000305948"/>
    </source>
</evidence>
<dbReference type="Proteomes" id="UP000305948">
    <property type="component" value="Unassembled WGS sequence"/>
</dbReference>
<evidence type="ECO:0000259" key="2">
    <source>
        <dbReference type="PROSITE" id="PS50181"/>
    </source>
</evidence>
<organism evidence="3 4">
    <name type="scientific">Heliocybe sulcata</name>
    <dbReference type="NCBI Taxonomy" id="5364"/>
    <lineage>
        <taxon>Eukaryota</taxon>
        <taxon>Fungi</taxon>
        <taxon>Dikarya</taxon>
        <taxon>Basidiomycota</taxon>
        <taxon>Agaricomycotina</taxon>
        <taxon>Agaricomycetes</taxon>
        <taxon>Gloeophyllales</taxon>
        <taxon>Gloeophyllaceae</taxon>
        <taxon>Heliocybe</taxon>
    </lineage>
</organism>
<sequence length="533" mass="60805">MYHLLALPPELLENIVADVDRREDVLSLALSCRYLHSLVPPSLLQYRDIRCRLGKSALWDHLASDDLHAGLLRSLTIMPDRCGISIDSGLRDNLPREERVPDEYREPTSDEATREPYRKPGMWATWQAEERLIHTLKRLPNLRRFRWFRTPADTVPNPGHSDVWETVNALGTVQELHVLDFAGKWSPWMLLAPAGDPSSSLLFFPGLTSFNLKGYPFQGEEQRLPDATPLLHMLVDNCPDLQSLTLDLGMEIYARTVCADLLLRPPGWPNLHTLYLDWFHCTSSTLSTFLASHPSLKDIRLSRKMPGYDWTNVVLQDGALPNLRRLECSSHTAAALLKNPRAANGLVSLRGVNLEDELIVDKYFNPGRSDAWWIVHTNDRLDLKTWRASPWKAQLLEGIRLHPLITSVWLGTASSNVPKTHVMELATVAPQITELSLPHDPPNPLDESEWIDTLSHFPNLKYLRWCALIPLIRTFGHGRGRREAEQICAVDDSWRMAVIIDRNEDGQIKWVFRRKGDSLEHVLLEPDETIYTA</sequence>
<dbReference type="AlphaFoldDB" id="A0A5C3MRB0"/>
<feature type="region of interest" description="Disordered" evidence="1">
    <location>
        <begin position="95"/>
        <end position="116"/>
    </location>
</feature>
<dbReference type="InterPro" id="IPR032675">
    <property type="entry name" value="LRR_dom_sf"/>
</dbReference>
<keyword evidence="4" id="KW-1185">Reference proteome</keyword>
<proteinExistence type="predicted"/>
<dbReference type="SUPFAM" id="SSF52047">
    <property type="entry name" value="RNI-like"/>
    <property type="match status" value="1"/>
</dbReference>
<dbReference type="OrthoDB" id="3249214at2759"/>
<reference evidence="3 4" key="1">
    <citation type="journal article" date="2019" name="Nat. Ecol. Evol.">
        <title>Megaphylogeny resolves global patterns of mushroom evolution.</title>
        <authorList>
            <person name="Varga T."/>
            <person name="Krizsan K."/>
            <person name="Foldi C."/>
            <person name="Dima B."/>
            <person name="Sanchez-Garcia M."/>
            <person name="Sanchez-Ramirez S."/>
            <person name="Szollosi G.J."/>
            <person name="Szarkandi J.G."/>
            <person name="Papp V."/>
            <person name="Albert L."/>
            <person name="Andreopoulos W."/>
            <person name="Angelini C."/>
            <person name="Antonin V."/>
            <person name="Barry K.W."/>
            <person name="Bougher N.L."/>
            <person name="Buchanan P."/>
            <person name="Buyck B."/>
            <person name="Bense V."/>
            <person name="Catcheside P."/>
            <person name="Chovatia M."/>
            <person name="Cooper J."/>
            <person name="Damon W."/>
            <person name="Desjardin D."/>
            <person name="Finy P."/>
            <person name="Geml J."/>
            <person name="Haridas S."/>
            <person name="Hughes K."/>
            <person name="Justo A."/>
            <person name="Karasinski D."/>
            <person name="Kautmanova I."/>
            <person name="Kiss B."/>
            <person name="Kocsube S."/>
            <person name="Kotiranta H."/>
            <person name="LaButti K.M."/>
            <person name="Lechner B.E."/>
            <person name="Liimatainen K."/>
            <person name="Lipzen A."/>
            <person name="Lukacs Z."/>
            <person name="Mihaltcheva S."/>
            <person name="Morgado L.N."/>
            <person name="Niskanen T."/>
            <person name="Noordeloos M.E."/>
            <person name="Ohm R.A."/>
            <person name="Ortiz-Santana B."/>
            <person name="Ovrebo C."/>
            <person name="Racz N."/>
            <person name="Riley R."/>
            <person name="Savchenko A."/>
            <person name="Shiryaev A."/>
            <person name="Soop K."/>
            <person name="Spirin V."/>
            <person name="Szebenyi C."/>
            <person name="Tomsovsky M."/>
            <person name="Tulloss R.E."/>
            <person name="Uehling J."/>
            <person name="Grigoriev I.V."/>
            <person name="Vagvolgyi C."/>
            <person name="Papp T."/>
            <person name="Martin F.M."/>
            <person name="Miettinen O."/>
            <person name="Hibbett D.S."/>
            <person name="Nagy L.G."/>
        </authorList>
    </citation>
    <scope>NUCLEOTIDE SEQUENCE [LARGE SCALE GENOMIC DNA]</scope>
    <source>
        <strain evidence="3 4">OMC1185</strain>
    </source>
</reference>
<dbReference type="STRING" id="5364.A0A5C3MRB0"/>
<dbReference type="EMBL" id="ML213524">
    <property type="protein sequence ID" value="TFK47467.1"/>
    <property type="molecule type" value="Genomic_DNA"/>
</dbReference>
<accession>A0A5C3MRB0</accession>
<dbReference type="InterPro" id="IPR001810">
    <property type="entry name" value="F-box_dom"/>
</dbReference>